<keyword evidence="2" id="KW-1133">Transmembrane helix</keyword>
<evidence type="ECO:0000313" key="4">
    <source>
        <dbReference type="Proteomes" id="UP000019365"/>
    </source>
</evidence>
<proteinExistence type="predicted"/>
<reference evidence="3 4" key="1">
    <citation type="journal article" date="2014" name="PLoS ONE">
        <title>Rumen cellulosomics: divergent fiber-degrading strategies revealed by comparative genome-wide analysis of six ruminococcal strains.</title>
        <authorList>
            <person name="Dassa B."/>
            <person name="Borovok I."/>
            <person name="Ruimy-Israeli V."/>
            <person name="Lamed R."/>
            <person name="Flint H.J."/>
            <person name="Duncan S.H."/>
            <person name="Henrissat B."/>
            <person name="Coutinho P."/>
            <person name="Morrison M."/>
            <person name="Mosoni P."/>
            <person name="Yeoman C.J."/>
            <person name="White B.A."/>
            <person name="Bayer E.A."/>
        </authorList>
    </citation>
    <scope>NUCLEOTIDE SEQUENCE [LARGE SCALE GENOMIC DNA]</scope>
    <source>
        <strain evidence="3 4">007c</strain>
    </source>
</reference>
<dbReference type="InterPro" id="IPR036514">
    <property type="entry name" value="SGNH_hydro_sf"/>
</dbReference>
<evidence type="ECO:0000313" key="3">
    <source>
        <dbReference type="EMBL" id="EWM53736.1"/>
    </source>
</evidence>
<evidence type="ECO:0000256" key="1">
    <source>
        <dbReference type="SAM" id="MobiDB-lite"/>
    </source>
</evidence>
<organism evidence="3 4">
    <name type="scientific">Ruminococcus flavefaciens 007c</name>
    <dbReference type="NCBI Taxonomy" id="1341157"/>
    <lineage>
        <taxon>Bacteria</taxon>
        <taxon>Bacillati</taxon>
        <taxon>Bacillota</taxon>
        <taxon>Clostridia</taxon>
        <taxon>Eubacteriales</taxon>
        <taxon>Oscillospiraceae</taxon>
        <taxon>Ruminococcus</taxon>
    </lineage>
</organism>
<dbReference type="Gene3D" id="3.40.50.1110">
    <property type="entry name" value="SGNH hydrolase"/>
    <property type="match status" value="1"/>
</dbReference>
<comment type="caution">
    <text evidence="3">The sequence shown here is derived from an EMBL/GenBank/DDBJ whole genome shotgun (WGS) entry which is preliminary data.</text>
</comment>
<keyword evidence="2" id="KW-0472">Membrane</keyword>
<feature type="transmembrane region" description="Helical" evidence="2">
    <location>
        <begin position="20"/>
        <end position="45"/>
    </location>
</feature>
<keyword evidence="4" id="KW-1185">Reference proteome</keyword>
<name>W7UEZ3_RUMFL</name>
<protein>
    <recommendedName>
        <fullName evidence="5">SGNH hydrolase-type esterase domain-containing protein</fullName>
    </recommendedName>
</protein>
<dbReference type="RefSeq" id="WP_037299165.1">
    <property type="nucleotide sequence ID" value="NZ_ATAX01000024.1"/>
</dbReference>
<dbReference type="EMBL" id="ATAX01000024">
    <property type="protein sequence ID" value="EWM53736.1"/>
    <property type="molecule type" value="Genomic_DNA"/>
</dbReference>
<dbReference type="SUPFAM" id="SSF52266">
    <property type="entry name" value="SGNH hydrolase"/>
    <property type="match status" value="1"/>
</dbReference>
<dbReference type="AlphaFoldDB" id="W7UEZ3"/>
<accession>W7UEZ3</accession>
<dbReference type="OrthoDB" id="1650541at2"/>
<gene>
    <name evidence="3" type="ORF">RF007C_06655</name>
</gene>
<sequence>MAKKKSITRISNKKRGRPKVKFSIWVLLLIFVLSFATFFVLYMLAANFNENFFDEEFGNVVVEEQNDDPTVPDNGEKTEDGDPTGKAGGLSVTNPIAQSEAKDASYFESCCIITDSTLIDMAKYTGLKDVVASDQLSAVSCNTTVIESSYGSKTAYETIQIKKPKNVYIMLGSDIGKSSVDDMIASYTELVKNLRGYLKESDIYIMQLPPVRNDDTAVSNSAINEFNTKLLTIANTNNVYCIDTNTALKGVDGMISEQYRNAETGVLSEAAYKTLADYILCHTV</sequence>
<dbReference type="Proteomes" id="UP000019365">
    <property type="component" value="Unassembled WGS sequence"/>
</dbReference>
<evidence type="ECO:0000256" key="2">
    <source>
        <dbReference type="SAM" id="Phobius"/>
    </source>
</evidence>
<keyword evidence="2" id="KW-0812">Transmembrane</keyword>
<dbReference type="PATRIC" id="fig|1341157.4.peg.1763"/>
<evidence type="ECO:0008006" key="5">
    <source>
        <dbReference type="Google" id="ProtNLM"/>
    </source>
</evidence>
<feature type="region of interest" description="Disordered" evidence="1">
    <location>
        <begin position="65"/>
        <end position="92"/>
    </location>
</feature>